<dbReference type="AlphaFoldDB" id="A0A914PJ22"/>
<protein>
    <submittedName>
        <fullName evidence="3">Uncharacterized protein</fullName>
    </submittedName>
</protein>
<feature type="compositionally biased region" description="Low complexity" evidence="1">
    <location>
        <begin position="31"/>
        <end position="80"/>
    </location>
</feature>
<reference evidence="3" key="1">
    <citation type="submission" date="2022-11" db="UniProtKB">
        <authorList>
            <consortium name="WormBaseParasite"/>
        </authorList>
    </citation>
    <scope>IDENTIFICATION</scope>
</reference>
<accession>A0A914PJ22</accession>
<dbReference type="Proteomes" id="UP000887578">
    <property type="component" value="Unplaced"/>
</dbReference>
<dbReference type="WBParaSite" id="PDA_v2.g18380.t1">
    <property type="protein sequence ID" value="PDA_v2.g18380.t1"/>
    <property type="gene ID" value="PDA_v2.g18380"/>
</dbReference>
<organism evidence="2 3">
    <name type="scientific">Panagrolaimus davidi</name>
    <dbReference type="NCBI Taxonomy" id="227884"/>
    <lineage>
        <taxon>Eukaryota</taxon>
        <taxon>Metazoa</taxon>
        <taxon>Ecdysozoa</taxon>
        <taxon>Nematoda</taxon>
        <taxon>Chromadorea</taxon>
        <taxon>Rhabditida</taxon>
        <taxon>Tylenchina</taxon>
        <taxon>Panagrolaimomorpha</taxon>
        <taxon>Panagrolaimoidea</taxon>
        <taxon>Panagrolaimidae</taxon>
        <taxon>Panagrolaimus</taxon>
    </lineage>
</organism>
<proteinExistence type="predicted"/>
<sequence>MNNLLIVSVSAKKTNDTQSYLIKPNPPSTTPPATSSTKASTPPPTTTISSTEAPITSTTTEAAVEAITESQSNHSSQHSQTPTPNIYIKTLGGEETCFYDGMPWCSSSASYGTFYSTLDARIFALFIAQFIV</sequence>
<evidence type="ECO:0000256" key="1">
    <source>
        <dbReference type="SAM" id="MobiDB-lite"/>
    </source>
</evidence>
<keyword evidence="2" id="KW-1185">Reference proteome</keyword>
<feature type="region of interest" description="Disordered" evidence="1">
    <location>
        <begin position="17"/>
        <end position="86"/>
    </location>
</feature>
<evidence type="ECO:0000313" key="2">
    <source>
        <dbReference type="Proteomes" id="UP000887578"/>
    </source>
</evidence>
<name>A0A914PJ22_9BILA</name>
<evidence type="ECO:0000313" key="3">
    <source>
        <dbReference type="WBParaSite" id="PDA_v2.g18380.t1"/>
    </source>
</evidence>